<dbReference type="InterPro" id="IPR050789">
    <property type="entry name" value="Diverse_Enzym_Activities"/>
</dbReference>
<feature type="domain" description="Beta-lactamase-related" evidence="2">
    <location>
        <begin position="114"/>
        <end position="396"/>
    </location>
</feature>
<organism evidence="3 4">
    <name type="scientific">Falsiroseomonas algicola</name>
    <dbReference type="NCBI Taxonomy" id="2716930"/>
    <lineage>
        <taxon>Bacteria</taxon>
        <taxon>Pseudomonadati</taxon>
        <taxon>Pseudomonadota</taxon>
        <taxon>Alphaproteobacteria</taxon>
        <taxon>Acetobacterales</taxon>
        <taxon>Roseomonadaceae</taxon>
        <taxon>Falsiroseomonas</taxon>
    </lineage>
</organism>
<evidence type="ECO:0000313" key="3">
    <source>
        <dbReference type="EMBL" id="NGM18946.1"/>
    </source>
</evidence>
<dbReference type="InterPro" id="IPR012338">
    <property type="entry name" value="Beta-lactam/transpept-like"/>
</dbReference>
<dbReference type="Gene3D" id="3.40.710.10">
    <property type="entry name" value="DD-peptidase/beta-lactamase superfamily"/>
    <property type="match status" value="1"/>
</dbReference>
<dbReference type="AlphaFoldDB" id="A0A6M1LF87"/>
<protein>
    <submittedName>
        <fullName evidence="3">Serine hydrolase</fullName>
    </submittedName>
</protein>
<dbReference type="EMBL" id="JAAIKB010000001">
    <property type="protein sequence ID" value="NGM18946.1"/>
    <property type="molecule type" value="Genomic_DNA"/>
</dbReference>
<accession>A0A6M1LF87</accession>
<dbReference type="SUPFAM" id="SSF56601">
    <property type="entry name" value="beta-lactamase/transpeptidase-like"/>
    <property type="match status" value="1"/>
</dbReference>
<dbReference type="Pfam" id="PF00144">
    <property type="entry name" value="Beta-lactamase"/>
    <property type="match status" value="1"/>
</dbReference>
<reference evidence="3 4" key="1">
    <citation type="submission" date="2020-02" db="EMBL/GenBank/DDBJ databases">
        <authorList>
            <person name="Kim H.M."/>
            <person name="Jeon C.O."/>
        </authorList>
    </citation>
    <scope>NUCLEOTIDE SEQUENCE [LARGE SCALE GENOMIC DNA]</scope>
    <source>
        <strain evidence="3 4">PeD5</strain>
    </source>
</reference>
<proteinExistence type="predicted"/>
<feature type="signal peptide" evidence="1">
    <location>
        <begin position="1"/>
        <end position="19"/>
    </location>
</feature>
<evidence type="ECO:0000313" key="4">
    <source>
        <dbReference type="Proteomes" id="UP000475385"/>
    </source>
</evidence>
<dbReference type="RefSeq" id="WP_164692802.1">
    <property type="nucleotide sequence ID" value="NZ_JAAIKB010000001.1"/>
</dbReference>
<sequence length="417" mass="43625">MKRRAFLALPALLPACTGASTGSGAFTFANGIGTRAGGPNLAIYAQADGGFARATPRSWTAPATVVDGLSRNDEFYPANPIPAATATPWRRAASEPVLGYEGAAVLGGGRYDIDGYMDRNPATGLLVAKGDTILVERYQYARTPAHRFASFSMAKTVTALLVGIAQADGAIGSLDTPAAAHVPGLAGTEYGATPLRHLLTMSSGVQFREDYDGSDDNAILGRNTLGRASAGGAVALAPFNTRIAAPGARFYYASAETYVLALVLRAAFGRPLAAVLAERVWAPMGAEAQATWLTDAAGTELGYMGVNAVLRDYARLGLLMARGGATPDGRQAVPEAWITAMTRAHVAQAGRFYGYGYQTWIFPDRESFALQGVRGQVIFVHPRSGLVMAHTAVRLASRDAGGADAVALWNGVRRAVG</sequence>
<name>A0A6M1LF87_9PROT</name>
<dbReference type="Proteomes" id="UP000475385">
    <property type="component" value="Unassembled WGS sequence"/>
</dbReference>
<reference evidence="3 4" key="2">
    <citation type="submission" date="2020-03" db="EMBL/GenBank/DDBJ databases">
        <title>Roseomonas stagni sp. nov., isolated from pond water in Japan.</title>
        <authorList>
            <person name="Furuhata K."/>
            <person name="Miyamoto H."/>
            <person name="Goto K."/>
        </authorList>
    </citation>
    <scope>NUCLEOTIDE SEQUENCE [LARGE SCALE GENOMIC DNA]</scope>
    <source>
        <strain evidence="3 4">PeD5</strain>
    </source>
</reference>
<comment type="caution">
    <text evidence="3">The sequence shown here is derived from an EMBL/GenBank/DDBJ whole genome shotgun (WGS) entry which is preliminary data.</text>
</comment>
<dbReference type="PANTHER" id="PTHR43283:SF14">
    <property type="entry name" value="BLL8153 PROTEIN"/>
    <property type="match status" value="1"/>
</dbReference>
<dbReference type="GO" id="GO:0016787">
    <property type="term" value="F:hydrolase activity"/>
    <property type="evidence" value="ECO:0007669"/>
    <property type="project" value="UniProtKB-KW"/>
</dbReference>
<evidence type="ECO:0000256" key="1">
    <source>
        <dbReference type="SAM" id="SignalP"/>
    </source>
</evidence>
<dbReference type="PANTHER" id="PTHR43283">
    <property type="entry name" value="BETA-LACTAMASE-RELATED"/>
    <property type="match status" value="1"/>
</dbReference>
<gene>
    <name evidence="3" type="ORF">G3576_02895</name>
</gene>
<keyword evidence="4" id="KW-1185">Reference proteome</keyword>
<dbReference type="InterPro" id="IPR001466">
    <property type="entry name" value="Beta-lactam-related"/>
</dbReference>
<evidence type="ECO:0000259" key="2">
    <source>
        <dbReference type="Pfam" id="PF00144"/>
    </source>
</evidence>
<feature type="chain" id="PRO_5026790672" evidence="1">
    <location>
        <begin position="20"/>
        <end position="417"/>
    </location>
</feature>
<keyword evidence="1" id="KW-0732">Signal</keyword>
<keyword evidence="3" id="KW-0378">Hydrolase</keyword>